<feature type="region of interest" description="Disordered" evidence="1">
    <location>
        <begin position="41"/>
        <end position="89"/>
    </location>
</feature>
<dbReference type="AlphaFoldDB" id="A0A6A3L9N4"/>
<dbReference type="Proteomes" id="UP000460718">
    <property type="component" value="Unassembled WGS sequence"/>
</dbReference>
<dbReference type="EMBL" id="QXFW01000323">
    <property type="protein sequence ID" value="KAE9016111.1"/>
    <property type="molecule type" value="Genomic_DNA"/>
</dbReference>
<organism evidence="2 3">
    <name type="scientific">Phytophthora fragariae</name>
    <dbReference type="NCBI Taxonomy" id="53985"/>
    <lineage>
        <taxon>Eukaryota</taxon>
        <taxon>Sar</taxon>
        <taxon>Stramenopiles</taxon>
        <taxon>Oomycota</taxon>
        <taxon>Peronosporomycetes</taxon>
        <taxon>Peronosporales</taxon>
        <taxon>Peronosporaceae</taxon>
        <taxon>Phytophthora</taxon>
    </lineage>
</organism>
<evidence type="ECO:0000313" key="2">
    <source>
        <dbReference type="EMBL" id="KAE9016111.1"/>
    </source>
</evidence>
<evidence type="ECO:0000313" key="3">
    <source>
        <dbReference type="Proteomes" id="UP000460718"/>
    </source>
</evidence>
<protein>
    <submittedName>
        <fullName evidence="2">Uncharacterized protein</fullName>
    </submittedName>
</protein>
<feature type="compositionally biased region" description="Acidic residues" evidence="1">
    <location>
        <begin position="47"/>
        <end position="65"/>
    </location>
</feature>
<gene>
    <name evidence="2" type="ORF">PF011_g7306</name>
</gene>
<feature type="compositionally biased region" description="Basic and acidic residues" evidence="1">
    <location>
        <begin position="406"/>
        <end position="420"/>
    </location>
</feature>
<feature type="region of interest" description="Disordered" evidence="1">
    <location>
        <begin position="1"/>
        <end position="22"/>
    </location>
</feature>
<accession>A0A6A3L9N4</accession>
<comment type="caution">
    <text evidence="2">The sequence shown here is derived from an EMBL/GenBank/DDBJ whole genome shotgun (WGS) entry which is preliminary data.</text>
</comment>
<feature type="region of interest" description="Disordered" evidence="1">
    <location>
        <begin position="400"/>
        <end position="420"/>
    </location>
</feature>
<name>A0A6A3L9N4_9STRA</name>
<feature type="compositionally biased region" description="Acidic residues" evidence="1">
    <location>
        <begin position="74"/>
        <end position="83"/>
    </location>
</feature>
<evidence type="ECO:0000256" key="1">
    <source>
        <dbReference type="SAM" id="MobiDB-lite"/>
    </source>
</evidence>
<proteinExistence type="predicted"/>
<reference evidence="2 3" key="1">
    <citation type="submission" date="2018-09" db="EMBL/GenBank/DDBJ databases">
        <title>Genomic investigation of the strawberry pathogen Phytophthora fragariae indicates pathogenicity is determined by transcriptional variation in three key races.</title>
        <authorList>
            <person name="Adams T.M."/>
            <person name="Armitage A.D."/>
            <person name="Sobczyk M.K."/>
            <person name="Bates H.J."/>
            <person name="Dunwell J.M."/>
            <person name="Nellist C.F."/>
            <person name="Harrison R.J."/>
        </authorList>
    </citation>
    <scope>NUCLEOTIDE SEQUENCE [LARGE SCALE GENOMIC DNA]</scope>
    <source>
        <strain evidence="2 3">SCRP245</strain>
    </source>
</reference>
<sequence length="420" mass="46668">MLTRSRSKAENQPVFIDDKWNDAYIQTKDEQIDAMLAADATQRGWDELGEENSDVDDEDDDEGKDEDAWHSDSDESEDNDDDWLERPRAPPPQLSFAQRWLAGGSTLQNVGWTLAALAVAPMLLYASLPHSDEQLRPLRSPRLAGTLSKVLLNQLTLAAAGAALYGASCSVEPLSVHWRQLELEPPVQCGERLLQEGRAFVQTAMETLPMGSSSSALDDDMWTRVMSLSWDAPVVRELAGLVAAVLVTLTCFHRLWAKTLVLLSAATYVAFNVMTEVKMQQRAAVEIFSLDPTFAFVNESIFIAIDGQNMEEGGSVAWAPYWGGVQQQHAQACPKRFPQQLSNGGVLVTFGQVNEYVPCYLSAKDTASTVIVDGEIQPSEAFQCFEDIRLRVKDQKSVPGWSLHQHQQEEEPFPTEKHEL</sequence>